<dbReference type="SUPFAM" id="SSF52172">
    <property type="entry name" value="CheY-like"/>
    <property type="match status" value="1"/>
</dbReference>
<dbReference type="GO" id="GO:0006355">
    <property type="term" value="P:regulation of DNA-templated transcription"/>
    <property type="evidence" value="ECO:0007669"/>
    <property type="project" value="InterPro"/>
</dbReference>
<dbReference type="InterPro" id="IPR000792">
    <property type="entry name" value="Tscrpt_reg_LuxR_C"/>
</dbReference>
<feature type="domain" description="Response regulatory" evidence="5">
    <location>
        <begin position="6"/>
        <end position="122"/>
    </location>
</feature>
<keyword evidence="7" id="KW-1185">Reference proteome</keyword>
<dbReference type="CDD" id="cd06170">
    <property type="entry name" value="LuxR_C_like"/>
    <property type="match status" value="1"/>
</dbReference>
<evidence type="ECO:0000256" key="2">
    <source>
        <dbReference type="ARBA" id="ARBA00023125"/>
    </source>
</evidence>
<dbReference type="GO" id="GO:0000160">
    <property type="term" value="P:phosphorelay signal transduction system"/>
    <property type="evidence" value="ECO:0007669"/>
    <property type="project" value="InterPro"/>
</dbReference>
<dbReference type="EMBL" id="LMTR01000078">
    <property type="protein sequence ID" value="KWT65510.1"/>
    <property type="molecule type" value="Genomic_DNA"/>
</dbReference>
<feature type="domain" description="HTH luxR-type" evidence="4">
    <location>
        <begin position="144"/>
        <end position="209"/>
    </location>
</feature>
<dbReference type="PATRIC" id="fig|121290.4.peg.37"/>
<protein>
    <submittedName>
        <fullName evidence="6">Two-component response regulator</fullName>
    </submittedName>
</protein>
<dbReference type="InterPro" id="IPR058245">
    <property type="entry name" value="NreC/VraR/RcsB-like_REC"/>
</dbReference>
<keyword evidence="1 3" id="KW-0597">Phosphoprotein</keyword>
<evidence type="ECO:0000259" key="4">
    <source>
        <dbReference type="PROSITE" id="PS50043"/>
    </source>
</evidence>
<dbReference type="PANTHER" id="PTHR43214:SF43">
    <property type="entry name" value="TWO-COMPONENT RESPONSE REGULATOR"/>
    <property type="match status" value="1"/>
</dbReference>
<evidence type="ECO:0000313" key="7">
    <source>
        <dbReference type="Proteomes" id="UP000059074"/>
    </source>
</evidence>
<dbReference type="SUPFAM" id="SSF46894">
    <property type="entry name" value="C-terminal effector domain of the bipartite response regulators"/>
    <property type="match status" value="1"/>
</dbReference>
<dbReference type="InterPro" id="IPR016032">
    <property type="entry name" value="Sig_transdc_resp-reg_C-effctor"/>
</dbReference>
<dbReference type="PRINTS" id="PR00038">
    <property type="entry name" value="HTHLUXR"/>
</dbReference>
<comment type="caution">
    <text evidence="6">The sequence shown here is derived from an EMBL/GenBank/DDBJ whole genome shotgun (WGS) entry which is preliminary data.</text>
</comment>
<accession>A0A109BBE9</accession>
<dbReference type="Gene3D" id="3.40.50.2300">
    <property type="match status" value="1"/>
</dbReference>
<dbReference type="Proteomes" id="UP000059074">
    <property type="component" value="Unassembled WGS sequence"/>
</dbReference>
<dbReference type="PANTHER" id="PTHR43214">
    <property type="entry name" value="TWO-COMPONENT RESPONSE REGULATOR"/>
    <property type="match status" value="1"/>
</dbReference>
<dbReference type="OrthoDB" id="9808843at2"/>
<dbReference type="STRING" id="121290.APY04_2748"/>
<evidence type="ECO:0000259" key="5">
    <source>
        <dbReference type="PROSITE" id="PS50110"/>
    </source>
</evidence>
<dbReference type="InterPro" id="IPR001789">
    <property type="entry name" value="Sig_transdc_resp-reg_receiver"/>
</dbReference>
<dbReference type="Pfam" id="PF00196">
    <property type="entry name" value="GerE"/>
    <property type="match status" value="1"/>
</dbReference>
<reference evidence="6 7" key="1">
    <citation type="submission" date="2015-10" db="EMBL/GenBank/DDBJ databases">
        <title>Transcriptomic analysis of a linuron degrading triple-species bacterial consortium.</title>
        <authorList>
            <person name="Albers P."/>
        </authorList>
    </citation>
    <scope>NUCLEOTIDE SEQUENCE [LARGE SCALE GENOMIC DNA]</scope>
    <source>
        <strain evidence="6 7">WDL6</strain>
    </source>
</reference>
<dbReference type="CDD" id="cd17535">
    <property type="entry name" value="REC_NarL-like"/>
    <property type="match status" value="1"/>
</dbReference>
<evidence type="ECO:0000256" key="3">
    <source>
        <dbReference type="PROSITE-ProRule" id="PRU00169"/>
    </source>
</evidence>
<feature type="modified residue" description="4-aspartylphosphate" evidence="3">
    <location>
        <position position="57"/>
    </location>
</feature>
<dbReference type="GO" id="GO:0003677">
    <property type="term" value="F:DNA binding"/>
    <property type="evidence" value="ECO:0007669"/>
    <property type="project" value="UniProtKB-KW"/>
</dbReference>
<organism evidence="6 7">
    <name type="scientific">Hyphomicrobium sulfonivorans</name>
    <dbReference type="NCBI Taxonomy" id="121290"/>
    <lineage>
        <taxon>Bacteria</taxon>
        <taxon>Pseudomonadati</taxon>
        <taxon>Pseudomonadota</taxon>
        <taxon>Alphaproteobacteria</taxon>
        <taxon>Hyphomicrobiales</taxon>
        <taxon>Hyphomicrobiaceae</taxon>
        <taxon>Hyphomicrobium</taxon>
    </lineage>
</organism>
<dbReference type="AlphaFoldDB" id="A0A109BBE9"/>
<dbReference type="SMART" id="SM00448">
    <property type="entry name" value="REC"/>
    <property type="match status" value="1"/>
</dbReference>
<dbReference type="PROSITE" id="PS50110">
    <property type="entry name" value="RESPONSE_REGULATORY"/>
    <property type="match status" value="1"/>
</dbReference>
<dbReference type="SMART" id="SM00421">
    <property type="entry name" value="HTH_LUXR"/>
    <property type="match status" value="1"/>
</dbReference>
<dbReference type="InterPro" id="IPR011006">
    <property type="entry name" value="CheY-like_superfamily"/>
</dbReference>
<keyword evidence="2" id="KW-0238">DNA-binding</keyword>
<dbReference type="PROSITE" id="PS50043">
    <property type="entry name" value="HTH_LUXR_2"/>
    <property type="match status" value="1"/>
</dbReference>
<sequence>MVASIRVLLVDDHAVVREGYRRLIEMHRDIDVVAEAEDAASGYKAFKDANPDVVVVDISMPGRGGIDLVRQIRQLNSEARILIFTMHASATYAQQAFNAGARGYVTKSSPPDVLVSAIRSVYAGRPALCAEINEVFATSRLCGESTALDDLSPREFEVLRMILDAKPTDEIASAFNLSPKTIANYHYEIKSKLGVRSDIELVYFCMRQGLVKPVEAGS</sequence>
<dbReference type="RefSeq" id="WP_068463398.1">
    <property type="nucleotide sequence ID" value="NZ_JAEFBX010000002.1"/>
</dbReference>
<evidence type="ECO:0000256" key="1">
    <source>
        <dbReference type="ARBA" id="ARBA00022553"/>
    </source>
</evidence>
<gene>
    <name evidence="6" type="ORF">APY04_2748</name>
</gene>
<proteinExistence type="predicted"/>
<dbReference type="Pfam" id="PF00072">
    <property type="entry name" value="Response_reg"/>
    <property type="match status" value="1"/>
</dbReference>
<evidence type="ECO:0000313" key="6">
    <source>
        <dbReference type="EMBL" id="KWT65510.1"/>
    </source>
</evidence>
<name>A0A109BBE9_HYPSL</name>
<dbReference type="InterPro" id="IPR039420">
    <property type="entry name" value="WalR-like"/>
</dbReference>